<dbReference type="KEGG" id="crq:GCK72_019420"/>
<protein>
    <submittedName>
        <fullName evidence="3">Uncharacterized protein</fullName>
    </submittedName>
</protein>
<feature type="compositionally biased region" description="Low complexity" evidence="1">
    <location>
        <begin position="41"/>
        <end position="66"/>
    </location>
</feature>
<accession>A0A6A5GDX2</accession>
<sequence>MRSLIISSALLVILVHCGYPVAEDTYPTTPSYQTPPPTYPTPQTYPTTPSYPVPKKYPTAPTYPTKPSYPSPPTDYAQKPSYSAPPPPAPSGYTSSDSEVVASEPSYSPAATTYSGSAVDYNSAGTFRQRAKARTAHNRQFQRRALMPIRRFQQKKQ</sequence>
<evidence type="ECO:0000313" key="3">
    <source>
        <dbReference type="EMBL" id="KAF1752865.1"/>
    </source>
</evidence>
<feature type="region of interest" description="Disordered" evidence="1">
    <location>
        <begin position="131"/>
        <end position="157"/>
    </location>
</feature>
<dbReference type="PANTHER" id="PTHR35575:SF1">
    <property type="entry name" value="EXTENSIN-RELATED"/>
    <property type="match status" value="1"/>
</dbReference>
<dbReference type="AlphaFoldDB" id="A0A6A5GDX2"/>
<dbReference type="Proteomes" id="UP000483820">
    <property type="component" value="Chromosome V"/>
</dbReference>
<organism evidence="3 4">
    <name type="scientific">Caenorhabditis remanei</name>
    <name type="common">Caenorhabditis vulgaris</name>
    <dbReference type="NCBI Taxonomy" id="31234"/>
    <lineage>
        <taxon>Eukaryota</taxon>
        <taxon>Metazoa</taxon>
        <taxon>Ecdysozoa</taxon>
        <taxon>Nematoda</taxon>
        <taxon>Chromadorea</taxon>
        <taxon>Rhabditida</taxon>
        <taxon>Rhabditina</taxon>
        <taxon>Rhabditomorpha</taxon>
        <taxon>Rhabditoidea</taxon>
        <taxon>Rhabditidae</taxon>
        <taxon>Peloderinae</taxon>
        <taxon>Caenorhabditis</taxon>
    </lineage>
</organism>
<name>A0A6A5GDX2_CAERE</name>
<comment type="caution">
    <text evidence="3">The sequence shown here is derived from an EMBL/GenBank/DDBJ whole genome shotgun (WGS) entry which is preliminary data.</text>
</comment>
<gene>
    <name evidence="3" type="ORF">GCK72_019420</name>
</gene>
<evidence type="ECO:0000256" key="1">
    <source>
        <dbReference type="SAM" id="MobiDB-lite"/>
    </source>
</evidence>
<evidence type="ECO:0000256" key="2">
    <source>
        <dbReference type="SAM" id="SignalP"/>
    </source>
</evidence>
<feature type="compositionally biased region" description="Polar residues" evidence="1">
    <location>
        <begin position="105"/>
        <end position="116"/>
    </location>
</feature>
<dbReference type="CTD" id="9838885"/>
<dbReference type="EMBL" id="WUAV01000005">
    <property type="protein sequence ID" value="KAF1752865.1"/>
    <property type="molecule type" value="Genomic_DNA"/>
</dbReference>
<dbReference type="GeneID" id="9838885"/>
<proteinExistence type="predicted"/>
<evidence type="ECO:0000313" key="4">
    <source>
        <dbReference type="Proteomes" id="UP000483820"/>
    </source>
</evidence>
<feature type="chain" id="PRO_5025539092" evidence="2">
    <location>
        <begin position="23"/>
        <end position="157"/>
    </location>
</feature>
<feature type="signal peptide" evidence="2">
    <location>
        <begin position="1"/>
        <end position="22"/>
    </location>
</feature>
<dbReference type="PANTHER" id="PTHR35575">
    <property type="entry name" value="PROTEIN CBG23599-RELATED"/>
    <property type="match status" value="1"/>
</dbReference>
<dbReference type="RefSeq" id="XP_003115366.2">
    <property type="nucleotide sequence ID" value="XM_003115318.2"/>
</dbReference>
<keyword evidence="2" id="KW-0732">Signal</keyword>
<feature type="region of interest" description="Disordered" evidence="1">
    <location>
        <begin position="27"/>
        <end position="119"/>
    </location>
</feature>
<reference evidence="3 4" key="1">
    <citation type="submission" date="2019-12" db="EMBL/GenBank/DDBJ databases">
        <title>Chromosome-level assembly of the Caenorhabditis remanei genome.</title>
        <authorList>
            <person name="Teterina A.A."/>
            <person name="Willis J.H."/>
            <person name="Phillips P.C."/>
        </authorList>
    </citation>
    <scope>NUCLEOTIDE SEQUENCE [LARGE SCALE GENOMIC DNA]</scope>
    <source>
        <strain evidence="3 4">PX506</strain>
        <tissue evidence="3">Whole organism</tissue>
    </source>
</reference>
<feature type="compositionally biased region" description="Basic residues" evidence="1">
    <location>
        <begin position="131"/>
        <end position="142"/>
    </location>
</feature>